<dbReference type="AlphaFoldDB" id="A0A6J7R1U0"/>
<dbReference type="PRINTS" id="PR00455">
    <property type="entry name" value="HTHTETR"/>
</dbReference>
<dbReference type="EMBL" id="CAFBPM010000007">
    <property type="protein sequence ID" value="CAB5020782.1"/>
    <property type="molecule type" value="Genomic_DNA"/>
</dbReference>
<dbReference type="GO" id="GO:0003700">
    <property type="term" value="F:DNA-binding transcription factor activity"/>
    <property type="evidence" value="ECO:0007669"/>
    <property type="project" value="TreeGrafter"/>
</dbReference>
<dbReference type="InterPro" id="IPR050109">
    <property type="entry name" value="HTH-type_TetR-like_transc_reg"/>
</dbReference>
<dbReference type="SUPFAM" id="SSF48498">
    <property type="entry name" value="Tetracyclin repressor-like, C-terminal domain"/>
    <property type="match status" value="1"/>
</dbReference>
<evidence type="ECO:0000259" key="4">
    <source>
        <dbReference type="PROSITE" id="PS50977"/>
    </source>
</evidence>
<dbReference type="PROSITE" id="PS50977">
    <property type="entry name" value="HTH_TETR_2"/>
    <property type="match status" value="1"/>
</dbReference>
<dbReference type="GO" id="GO:0000976">
    <property type="term" value="F:transcription cis-regulatory region binding"/>
    <property type="evidence" value="ECO:0007669"/>
    <property type="project" value="TreeGrafter"/>
</dbReference>
<evidence type="ECO:0000256" key="3">
    <source>
        <dbReference type="ARBA" id="ARBA00023163"/>
    </source>
</evidence>
<evidence type="ECO:0000313" key="6">
    <source>
        <dbReference type="EMBL" id="CAB5020782.1"/>
    </source>
</evidence>
<dbReference type="InterPro" id="IPR009057">
    <property type="entry name" value="Homeodomain-like_sf"/>
</dbReference>
<keyword evidence="3" id="KW-0804">Transcription</keyword>
<proteinExistence type="predicted"/>
<keyword evidence="1" id="KW-0805">Transcription regulation</keyword>
<organism evidence="6">
    <name type="scientific">freshwater metagenome</name>
    <dbReference type="NCBI Taxonomy" id="449393"/>
    <lineage>
        <taxon>unclassified sequences</taxon>
        <taxon>metagenomes</taxon>
        <taxon>ecological metagenomes</taxon>
    </lineage>
</organism>
<evidence type="ECO:0000256" key="2">
    <source>
        <dbReference type="ARBA" id="ARBA00023125"/>
    </source>
</evidence>
<keyword evidence="2" id="KW-0238">DNA-binding</keyword>
<dbReference type="InterPro" id="IPR049484">
    <property type="entry name" value="Rv0078-like_C"/>
</dbReference>
<evidence type="ECO:0000313" key="5">
    <source>
        <dbReference type="EMBL" id="CAB4879518.1"/>
    </source>
</evidence>
<dbReference type="Gene3D" id="1.10.357.10">
    <property type="entry name" value="Tetracycline Repressor, domain 2"/>
    <property type="match status" value="1"/>
</dbReference>
<dbReference type="PANTHER" id="PTHR30055">
    <property type="entry name" value="HTH-TYPE TRANSCRIPTIONAL REGULATOR RUTR"/>
    <property type="match status" value="1"/>
</dbReference>
<accession>A0A6J7R1U0</accession>
<gene>
    <name evidence="5" type="ORF">UFOPK3427_01397</name>
    <name evidence="6" type="ORF">UFOPK4112_00904</name>
</gene>
<reference evidence="6" key="1">
    <citation type="submission" date="2020-05" db="EMBL/GenBank/DDBJ databases">
        <authorList>
            <person name="Chiriac C."/>
            <person name="Salcher M."/>
            <person name="Ghai R."/>
            <person name="Kavagutti S V."/>
        </authorList>
    </citation>
    <scope>NUCLEOTIDE SEQUENCE</scope>
</reference>
<dbReference type="InterPro" id="IPR001647">
    <property type="entry name" value="HTH_TetR"/>
</dbReference>
<dbReference type="InterPro" id="IPR036271">
    <property type="entry name" value="Tet_transcr_reg_TetR-rel_C_sf"/>
</dbReference>
<dbReference type="EMBL" id="CAFBLT010000001">
    <property type="protein sequence ID" value="CAB4879518.1"/>
    <property type="molecule type" value="Genomic_DNA"/>
</dbReference>
<dbReference type="PANTHER" id="PTHR30055:SF234">
    <property type="entry name" value="HTH-TYPE TRANSCRIPTIONAL REGULATOR BETI"/>
    <property type="match status" value="1"/>
</dbReference>
<dbReference type="Pfam" id="PF21351">
    <property type="entry name" value="TetR_C_41"/>
    <property type="match status" value="1"/>
</dbReference>
<dbReference type="Pfam" id="PF00440">
    <property type="entry name" value="TetR_N"/>
    <property type="match status" value="1"/>
</dbReference>
<sequence length="208" mass="22935">MARRQARGVETRERIMSVALEQFGEKGFASVSIEGIAAAAGVTKGAVYYWFTDKNDLARDLQHELYEHLTTLSLQGLDPKGDVVTNMRQAFDVYLEALGSLGTARFFLRDAWMIPELDEAGRSDHRDAVSFVEQLLARGMERQEIIDLDPSALAAVLLGALAEATLHVLTTGERDQTVAVVIHLIESLRLDPEHPQLTTAMTGNKGEQ</sequence>
<name>A0A6J7R1U0_9ZZZZ</name>
<dbReference type="SUPFAM" id="SSF46689">
    <property type="entry name" value="Homeodomain-like"/>
    <property type="match status" value="1"/>
</dbReference>
<feature type="domain" description="HTH tetR-type" evidence="4">
    <location>
        <begin position="9"/>
        <end position="69"/>
    </location>
</feature>
<protein>
    <submittedName>
        <fullName evidence="6">Unannotated protein</fullName>
    </submittedName>
</protein>
<evidence type="ECO:0000256" key="1">
    <source>
        <dbReference type="ARBA" id="ARBA00023015"/>
    </source>
</evidence>